<gene>
    <name evidence="3" type="ORF">M9Y10_034590</name>
</gene>
<evidence type="ECO:0000313" key="3">
    <source>
        <dbReference type="EMBL" id="KAK8889836.1"/>
    </source>
</evidence>
<name>A0ABR2KGH4_9EUKA</name>
<dbReference type="PANTHER" id="PTHR10971">
    <property type="entry name" value="MRNA EXPORT FACTOR AND BUB3"/>
    <property type="match status" value="1"/>
</dbReference>
<dbReference type="SMART" id="SM00320">
    <property type="entry name" value="WD40"/>
    <property type="match status" value="3"/>
</dbReference>
<dbReference type="Gene3D" id="2.130.10.10">
    <property type="entry name" value="YVTN repeat-like/Quinoprotein amine dehydrogenase"/>
    <property type="match status" value="1"/>
</dbReference>
<dbReference type="InterPro" id="IPR015943">
    <property type="entry name" value="WD40/YVTN_repeat-like_dom_sf"/>
</dbReference>
<dbReference type="Proteomes" id="UP001470230">
    <property type="component" value="Unassembled WGS sequence"/>
</dbReference>
<sequence>MAKQGNNYYEITQPAFQDTISDLAFADGQRYLAATSWEGLIYVWEFNQDYSSVNQKKAEYRDPNKNAFMRCCFNSDCNNVYFGTSLGDIMNISLNEVGPVVTPKKNYDATTNKTGPIVGLRYCSKLSTLVALTMDKNLLIFKDNLVVIQIKLTPICMDISDTQLYIATLGPAIWKLDLEKADQNSQLTQLPTSLCYQIRSLSVSQNKPDRYIVGSIFGQVEIVDGQNRKILPCHREENSSAIFPSNSVAMVGDAPCAISAGGNGVLKMINFEKQKGARDLKITGCPLTGVAVSPRGEAAAVAQGYDWQRGAEKYKSDPPKIALYIKKIVPQEFN</sequence>
<dbReference type="InterPro" id="IPR001680">
    <property type="entry name" value="WD40_rpt"/>
</dbReference>
<keyword evidence="1" id="KW-0853">WD repeat</keyword>
<dbReference type="EMBL" id="JAPFFF010000005">
    <property type="protein sequence ID" value="KAK8889836.1"/>
    <property type="molecule type" value="Genomic_DNA"/>
</dbReference>
<dbReference type="InterPro" id="IPR036322">
    <property type="entry name" value="WD40_repeat_dom_sf"/>
</dbReference>
<dbReference type="SUPFAM" id="SSF50978">
    <property type="entry name" value="WD40 repeat-like"/>
    <property type="match status" value="1"/>
</dbReference>
<evidence type="ECO:0000313" key="4">
    <source>
        <dbReference type="Proteomes" id="UP001470230"/>
    </source>
</evidence>
<reference evidence="3 4" key="1">
    <citation type="submission" date="2024-04" db="EMBL/GenBank/DDBJ databases">
        <title>Tritrichomonas musculus Genome.</title>
        <authorList>
            <person name="Alves-Ferreira E."/>
            <person name="Grigg M."/>
            <person name="Lorenzi H."/>
            <person name="Galac M."/>
        </authorList>
    </citation>
    <scope>NUCLEOTIDE SEQUENCE [LARGE SCALE GENOMIC DNA]</scope>
    <source>
        <strain evidence="3 4">EAF2021</strain>
    </source>
</reference>
<keyword evidence="4" id="KW-1185">Reference proteome</keyword>
<comment type="caution">
    <text evidence="3">The sequence shown here is derived from an EMBL/GenBank/DDBJ whole genome shotgun (WGS) entry which is preliminary data.</text>
</comment>
<organism evidence="3 4">
    <name type="scientific">Tritrichomonas musculus</name>
    <dbReference type="NCBI Taxonomy" id="1915356"/>
    <lineage>
        <taxon>Eukaryota</taxon>
        <taxon>Metamonada</taxon>
        <taxon>Parabasalia</taxon>
        <taxon>Tritrichomonadida</taxon>
        <taxon>Tritrichomonadidae</taxon>
        <taxon>Tritrichomonas</taxon>
    </lineage>
</organism>
<protein>
    <submittedName>
        <fullName evidence="3">Uncharacterized protein</fullName>
    </submittedName>
</protein>
<proteinExistence type="predicted"/>
<evidence type="ECO:0000256" key="1">
    <source>
        <dbReference type="ARBA" id="ARBA00022574"/>
    </source>
</evidence>
<keyword evidence="2" id="KW-0677">Repeat</keyword>
<accession>A0ABR2KGH4</accession>
<evidence type="ECO:0000256" key="2">
    <source>
        <dbReference type="ARBA" id="ARBA00022737"/>
    </source>
</evidence>